<dbReference type="GO" id="GO:0051880">
    <property type="term" value="F:G-quadruplex DNA binding"/>
    <property type="evidence" value="ECO:0007669"/>
    <property type="project" value="TreeGrafter"/>
</dbReference>
<feature type="coiled-coil region" evidence="14">
    <location>
        <begin position="392"/>
        <end position="480"/>
    </location>
</feature>
<keyword evidence="11" id="KW-0234">DNA repair</keyword>
<dbReference type="Gene3D" id="3.40.50.300">
    <property type="entry name" value="P-loop containing nucleotide triphosphate hydrolases"/>
    <property type="match status" value="2"/>
</dbReference>
<dbReference type="GO" id="GO:0070192">
    <property type="term" value="P:chromosome organization involved in meiotic cell cycle"/>
    <property type="evidence" value="ECO:0007669"/>
    <property type="project" value="TreeGrafter"/>
</dbReference>
<evidence type="ECO:0000313" key="16">
    <source>
        <dbReference type="EMBL" id="OLY80009.1"/>
    </source>
</evidence>
<comment type="catalytic activity">
    <reaction evidence="13">
        <text>ATP + H2O = ADP + phosphate + H(+)</text>
        <dbReference type="Rhea" id="RHEA:13065"/>
        <dbReference type="ChEBI" id="CHEBI:15377"/>
        <dbReference type="ChEBI" id="CHEBI:15378"/>
        <dbReference type="ChEBI" id="CHEBI:30616"/>
        <dbReference type="ChEBI" id="CHEBI:43474"/>
        <dbReference type="ChEBI" id="CHEBI:456216"/>
    </reaction>
</comment>
<evidence type="ECO:0000256" key="1">
    <source>
        <dbReference type="ARBA" id="ARBA00001947"/>
    </source>
</evidence>
<evidence type="ECO:0000256" key="4">
    <source>
        <dbReference type="ARBA" id="ARBA00009439"/>
    </source>
</evidence>
<evidence type="ECO:0000256" key="11">
    <source>
        <dbReference type="ARBA" id="ARBA00023204"/>
    </source>
</evidence>
<dbReference type="GO" id="GO:0043047">
    <property type="term" value="F:single-stranded telomeric DNA binding"/>
    <property type="evidence" value="ECO:0007669"/>
    <property type="project" value="TreeGrafter"/>
</dbReference>
<evidence type="ECO:0000256" key="3">
    <source>
        <dbReference type="ARBA" id="ARBA00004286"/>
    </source>
</evidence>
<dbReference type="GO" id="GO:0000722">
    <property type="term" value="P:telomere maintenance via recombination"/>
    <property type="evidence" value="ECO:0007669"/>
    <property type="project" value="TreeGrafter"/>
</dbReference>
<keyword evidence="10 14" id="KW-0175">Coiled coil</keyword>
<evidence type="ECO:0000256" key="9">
    <source>
        <dbReference type="ARBA" id="ARBA00022833"/>
    </source>
</evidence>
<name>A0A1R0GT04_9FUNG</name>
<dbReference type="AlphaFoldDB" id="A0A1R0GT04"/>
<dbReference type="PANTHER" id="PTHR18867">
    <property type="entry name" value="RAD50"/>
    <property type="match status" value="1"/>
</dbReference>
<reference evidence="16 17" key="1">
    <citation type="journal article" date="2016" name="Mol. Biol. Evol.">
        <title>Genome-Wide Survey of Gut Fungi (Harpellales) Reveals the First Horizontally Transferred Ubiquitin Gene from a Mosquito Host.</title>
        <authorList>
            <person name="Wang Y."/>
            <person name="White M.M."/>
            <person name="Kvist S."/>
            <person name="Moncalvo J.M."/>
        </authorList>
    </citation>
    <scope>NUCLEOTIDE SEQUENCE [LARGE SCALE GENOMIC DNA]</scope>
    <source>
        <strain evidence="16 17">ALG-7-W6</strain>
    </source>
</reference>
<dbReference type="Proteomes" id="UP000187455">
    <property type="component" value="Unassembled WGS sequence"/>
</dbReference>
<dbReference type="STRING" id="133383.A0A1R0GT04"/>
<dbReference type="InterPro" id="IPR038729">
    <property type="entry name" value="Rad50/SbcC_AAA"/>
</dbReference>
<keyword evidence="17" id="KW-1185">Reference proteome</keyword>
<evidence type="ECO:0000256" key="14">
    <source>
        <dbReference type="SAM" id="Coils"/>
    </source>
</evidence>
<protein>
    <submittedName>
        <fullName evidence="16">DNA repair protein RAD50</fullName>
    </submittedName>
</protein>
<keyword evidence="9" id="KW-0862">Zinc</keyword>
<dbReference type="SUPFAM" id="SSF52540">
    <property type="entry name" value="P-loop containing nucleoside triphosphate hydrolases"/>
    <property type="match status" value="1"/>
</dbReference>
<keyword evidence="7" id="KW-0227">DNA damage</keyword>
<keyword evidence="12" id="KW-0539">Nucleus</keyword>
<keyword evidence="8" id="KW-0378">Hydrolase</keyword>
<comment type="subcellular location">
    <subcellularLocation>
        <location evidence="3">Chromosome</location>
    </subcellularLocation>
    <subcellularLocation>
        <location evidence="2">Nucleus</location>
    </subcellularLocation>
</comment>
<gene>
    <name evidence="16" type="ORF">AYI68_g5905</name>
</gene>
<dbReference type="GO" id="GO:0006302">
    <property type="term" value="P:double-strand break repair"/>
    <property type="evidence" value="ECO:0007669"/>
    <property type="project" value="InterPro"/>
</dbReference>
<evidence type="ECO:0000256" key="13">
    <source>
        <dbReference type="ARBA" id="ARBA00049360"/>
    </source>
</evidence>
<feature type="coiled-coil region" evidence="14">
    <location>
        <begin position="340"/>
        <end position="367"/>
    </location>
</feature>
<dbReference type="GO" id="GO:0000794">
    <property type="term" value="C:condensed nuclear chromosome"/>
    <property type="evidence" value="ECO:0007669"/>
    <property type="project" value="TreeGrafter"/>
</dbReference>
<dbReference type="GO" id="GO:0003691">
    <property type="term" value="F:double-stranded telomeric DNA binding"/>
    <property type="evidence" value="ECO:0007669"/>
    <property type="project" value="TreeGrafter"/>
</dbReference>
<sequence>MSTIEKILIRGIRSFDPNNSSVVEFNSPLTLIVGSNGCGKTTIIECLKYATTGELPPNSKGGAFVYDPKLAGETEVRAQVKLKFRDDKGKSMVCTRSLQVTQKKSTVSFQTLESVLFIPEDRNAGQEIKLQIGSALESIGLRENEISETTETEGEIEKQLLIFEEYIDSFSQLESENRSLSLERDSLNENISEINKHLTEMDEPTSELEKMVKEQDFEKKNWEKATEDYKKALSENVSDLDKLQSNINVKKVYLGKLENQKNSLDQQNKSRNQLILEVISDQKSIANEISISSTDLREIIDNKLNIPESIPTKTFELINNRCDILLVQIRDEKLLSSKKTDSMRQEIQKMELEKASLNKESNMLLEKNLKDESQLVSLKAKLVDVDITKLRMANLKSQLKAEIDSLSNLKDTKNSNDFEYLIKEKKSSLDELEKDILIMSEKVNKSRKNSELIGKSKALKANLNVKKDKYLNLLSEIKSEISVIGKSVEDLDSAQNFAKDYLSQEYHSSESRYSNYLNEASDKKTRLNILKESLSKMKTEYEEKKVLISGICDDSTYESSVQELQFKSNKILEDVGQLKSQALTYKSYITGCKANGKCPLCYRGWDDPLEKDKFISDLQRSYDLTPEMMETAQNQLSKAQKMMDKLKELQPYVERIRELFNFSIPDIESKIKDLELTILNDEVYLNKAKSFKDISLSQLETAKKIMNLINNLMPYKSDLESATKEYDLLLLELNERELDKTNSDLIIYQKSVSNKESSIYKLEGQLSDLKASLYENDKNESLIKDLLSSKENQTLQISLLSNKIISIESIIKSKSNDLNDHLRVSDSNIEEKKLSLSKWEDYYSRFKSINQNISNMESETNLNDKIVSCRNMILILNDDLEEKKVLVEGLRGKISDSEKWFNNFDQRVREISDNVRLRRLNSDLLTLEDRIKSLDSKKLDLINQIHNFISTNKRNNYFPQEKSEKELISCNNAETSRDEYHYNANSKRKMGKSSELHISKKSKDNLEIDLSYLNSYKIKIKSSLTDLYMTKASMVGEKKQIESQVKYLKSELKSNYLNIDSEYLDKMVTYQSLEMTQSDLEKYIKALDNAIMKYHSLKMEEINKIILELWVNTYMADDIDTIEIRSESETQKNNRSYNYRVVMIKGGQAIDMRGRCSAGQKVLASLIIRLALAESFALNCGILALDEPTTNLDKANIQSLAHSLSKIISMRQNRSNFQFVIITHDVEFLDLLGKSDLADYYWEIYKNQEQFSSVKKVPFAE</sequence>
<feature type="coiled-coil region" evidence="14">
    <location>
        <begin position="917"/>
        <end position="944"/>
    </location>
</feature>
<feature type="domain" description="Rad50/SbcC-type AAA" evidence="15">
    <location>
        <begin position="6"/>
        <end position="233"/>
    </location>
</feature>
<proteinExistence type="inferred from homology"/>
<evidence type="ECO:0000256" key="12">
    <source>
        <dbReference type="ARBA" id="ARBA00023242"/>
    </source>
</evidence>
<evidence type="ECO:0000256" key="5">
    <source>
        <dbReference type="ARBA" id="ARBA00022454"/>
    </source>
</evidence>
<evidence type="ECO:0000256" key="6">
    <source>
        <dbReference type="ARBA" id="ARBA00022723"/>
    </source>
</evidence>
<dbReference type="Pfam" id="PF13476">
    <property type="entry name" value="AAA_23"/>
    <property type="match status" value="1"/>
</dbReference>
<keyword evidence="5" id="KW-0158">Chromosome</keyword>
<accession>A0A1R0GT04</accession>
<evidence type="ECO:0000259" key="15">
    <source>
        <dbReference type="Pfam" id="PF13476"/>
    </source>
</evidence>
<evidence type="ECO:0000313" key="17">
    <source>
        <dbReference type="Proteomes" id="UP000187455"/>
    </source>
</evidence>
<dbReference type="FunFam" id="3.40.50.300:FF:000947">
    <property type="entry name" value="DNA repair protein RAD50"/>
    <property type="match status" value="1"/>
</dbReference>
<evidence type="ECO:0000256" key="8">
    <source>
        <dbReference type="ARBA" id="ARBA00022801"/>
    </source>
</evidence>
<organism evidence="16 17">
    <name type="scientific">Smittium mucronatum</name>
    <dbReference type="NCBI Taxonomy" id="133383"/>
    <lineage>
        <taxon>Eukaryota</taxon>
        <taxon>Fungi</taxon>
        <taxon>Fungi incertae sedis</taxon>
        <taxon>Zoopagomycota</taxon>
        <taxon>Kickxellomycotina</taxon>
        <taxon>Harpellomycetes</taxon>
        <taxon>Harpellales</taxon>
        <taxon>Legeriomycetaceae</taxon>
        <taxon>Smittium</taxon>
    </lineage>
</organism>
<dbReference type="GO" id="GO:0016887">
    <property type="term" value="F:ATP hydrolysis activity"/>
    <property type="evidence" value="ECO:0007669"/>
    <property type="project" value="InterPro"/>
</dbReference>
<keyword evidence="6" id="KW-0479">Metal-binding</keyword>
<evidence type="ECO:0000256" key="2">
    <source>
        <dbReference type="ARBA" id="ARBA00004123"/>
    </source>
</evidence>
<comment type="cofactor">
    <cofactor evidence="1">
        <name>Zn(2+)</name>
        <dbReference type="ChEBI" id="CHEBI:29105"/>
    </cofactor>
</comment>
<comment type="similarity">
    <text evidence="4">Belongs to the SMC family. RAD50 subfamily.</text>
</comment>
<evidence type="ECO:0000256" key="10">
    <source>
        <dbReference type="ARBA" id="ARBA00023054"/>
    </source>
</evidence>
<dbReference type="GO" id="GO:0046872">
    <property type="term" value="F:metal ion binding"/>
    <property type="evidence" value="ECO:0007669"/>
    <property type="project" value="UniProtKB-KW"/>
</dbReference>
<evidence type="ECO:0000256" key="7">
    <source>
        <dbReference type="ARBA" id="ARBA00022763"/>
    </source>
</evidence>
<feature type="coiled-coil region" evidence="14">
    <location>
        <begin position="170"/>
        <end position="197"/>
    </location>
</feature>
<dbReference type="GO" id="GO:0030870">
    <property type="term" value="C:Mre11 complex"/>
    <property type="evidence" value="ECO:0007669"/>
    <property type="project" value="TreeGrafter"/>
</dbReference>
<dbReference type="PANTHER" id="PTHR18867:SF12">
    <property type="entry name" value="DNA REPAIR PROTEIN RAD50"/>
    <property type="match status" value="1"/>
</dbReference>
<dbReference type="GO" id="GO:0007004">
    <property type="term" value="P:telomere maintenance via telomerase"/>
    <property type="evidence" value="ECO:0007669"/>
    <property type="project" value="TreeGrafter"/>
</dbReference>
<comment type="caution">
    <text evidence="16">The sequence shown here is derived from an EMBL/GenBank/DDBJ whole genome shotgun (WGS) entry which is preliminary data.</text>
</comment>
<dbReference type="InterPro" id="IPR027417">
    <property type="entry name" value="P-loop_NTPase"/>
</dbReference>
<dbReference type="OrthoDB" id="18797at2759"/>
<dbReference type="EMBL" id="LSSL01003883">
    <property type="protein sequence ID" value="OLY80009.1"/>
    <property type="molecule type" value="Genomic_DNA"/>
</dbReference>